<accession>A0ABS5FCL1</accession>
<dbReference type="EMBL" id="JAFCJH010000003">
    <property type="protein sequence ID" value="MBR0794527.1"/>
    <property type="molecule type" value="Genomic_DNA"/>
</dbReference>
<keyword evidence="3" id="KW-1185">Reference proteome</keyword>
<keyword evidence="1" id="KW-0472">Membrane</keyword>
<gene>
    <name evidence="2" type="ORF">JQ615_03890</name>
</gene>
<feature type="transmembrane region" description="Helical" evidence="1">
    <location>
        <begin position="58"/>
        <end position="83"/>
    </location>
</feature>
<sequence>MNPFLDVAYRIVAIALCFSCGRNVWCGLVERKITFFNTDLLDWWSPSRQVIHRETAPIRYWIVVCTQTVTSVLCFVAAIIGWWQPNS</sequence>
<keyword evidence="1" id="KW-1133">Transmembrane helix</keyword>
<organism evidence="2 3">
    <name type="scientific">Bradyrhizobium jicamae</name>
    <dbReference type="NCBI Taxonomy" id="280332"/>
    <lineage>
        <taxon>Bacteria</taxon>
        <taxon>Pseudomonadati</taxon>
        <taxon>Pseudomonadota</taxon>
        <taxon>Alphaproteobacteria</taxon>
        <taxon>Hyphomicrobiales</taxon>
        <taxon>Nitrobacteraceae</taxon>
        <taxon>Bradyrhizobium</taxon>
    </lineage>
</organism>
<evidence type="ECO:0000313" key="3">
    <source>
        <dbReference type="Proteomes" id="UP001315278"/>
    </source>
</evidence>
<reference evidence="3" key="1">
    <citation type="journal article" date="2021" name="ISME J.">
        <title>Evolutionary origin and ecological implication of a unique nif island in free-living Bradyrhizobium lineages.</title>
        <authorList>
            <person name="Tao J."/>
        </authorList>
    </citation>
    <scope>NUCLEOTIDE SEQUENCE [LARGE SCALE GENOMIC DNA]</scope>
    <source>
        <strain evidence="3">SZCCT0434</strain>
    </source>
</reference>
<protein>
    <submittedName>
        <fullName evidence="2">Uncharacterized protein</fullName>
    </submittedName>
</protein>
<keyword evidence="1" id="KW-0812">Transmembrane</keyword>
<dbReference type="RefSeq" id="WP_212491760.1">
    <property type="nucleotide sequence ID" value="NZ_JAFCJH010000003.1"/>
</dbReference>
<dbReference type="Proteomes" id="UP001315278">
    <property type="component" value="Unassembled WGS sequence"/>
</dbReference>
<name>A0ABS5FCL1_9BRAD</name>
<evidence type="ECO:0000313" key="2">
    <source>
        <dbReference type="EMBL" id="MBR0794527.1"/>
    </source>
</evidence>
<proteinExistence type="predicted"/>
<evidence type="ECO:0000256" key="1">
    <source>
        <dbReference type="SAM" id="Phobius"/>
    </source>
</evidence>
<comment type="caution">
    <text evidence="2">The sequence shown here is derived from an EMBL/GenBank/DDBJ whole genome shotgun (WGS) entry which is preliminary data.</text>
</comment>